<reference evidence="3 4" key="1">
    <citation type="submission" date="2018-09" db="EMBL/GenBank/DDBJ databases">
        <authorList>
            <person name="Wang X."/>
            <person name="Du Z."/>
        </authorList>
    </citation>
    <scope>NUCLEOTIDE SEQUENCE [LARGE SCALE GENOMIC DNA]</scope>
    <source>
        <strain evidence="3 4">N3</strain>
    </source>
</reference>
<dbReference type="EMBL" id="QXML01000015">
    <property type="protein sequence ID" value="RIW12248.1"/>
    <property type="molecule type" value="Genomic_DNA"/>
</dbReference>
<organism evidence="3 4">
    <name type="scientific">Algoriphagus lacus</name>
    <dbReference type="NCBI Taxonomy" id="2056311"/>
    <lineage>
        <taxon>Bacteria</taxon>
        <taxon>Pseudomonadati</taxon>
        <taxon>Bacteroidota</taxon>
        <taxon>Cytophagia</taxon>
        <taxon>Cytophagales</taxon>
        <taxon>Cyclobacteriaceae</taxon>
        <taxon>Algoriphagus</taxon>
    </lineage>
</organism>
<dbReference type="SUPFAM" id="SSF53756">
    <property type="entry name" value="UDP-Glycosyltransferase/glycogen phosphorylase"/>
    <property type="match status" value="1"/>
</dbReference>
<dbReference type="AlphaFoldDB" id="A0A418PLR2"/>
<dbReference type="InterPro" id="IPR001296">
    <property type="entry name" value="Glyco_trans_1"/>
</dbReference>
<dbReference type="Proteomes" id="UP000283522">
    <property type="component" value="Unassembled WGS sequence"/>
</dbReference>
<proteinExistence type="predicted"/>
<protein>
    <submittedName>
        <fullName evidence="3">Glycosyltransferase family 1 protein</fullName>
    </submittedName>
</protein>
<dbReference type="PANTHER" id="PTHR12526">
    <property type="entry name" value="GLYCOSYLTRANSFERASE"/>
    <property type="match status" value="1"/>
</dbReference>
<comment type="caution">
    <text evidence="3">The sequence shown here is derived from an EMBL/GenBank/DDBJ whole genome shotgun (WGS) entry which is preliminary data.</text>
</comment>
<evidence type="ECO:0000259" key="2">
    <source>
        <dbReference type="Pfam" id="PF13439"/>
    </source>
</evidence>
<evidence type="ECO:0000313" key="4">
    <source>
        <dbReference type="Proteomes" id="UP000283522"/>
    </source>
</evidence>
<keyword evidence="4" id="KW-1185">Reference proteome</keyword>
<evidence type="ECO:0000313" key="3">
    <source>
        <dbReference type="EMBL" id="RIW12248.1"/>
    </source>
</evidence>
<sequence>MHICFLSPEFPRKGATHGGIGTFLLTFSKKLIENGHQVTVAGINGGKLIDEQIDGVRVVTFPASKAKLIGWWRNFSVISDFIDQTHEGHPIDIVEGSELTLAFLRKNPAIKYLIRLHGGHHFFAEGEKRGVNKWKGFQEKKSFQKADGFVAVSDYVKTHTETYLSYHSKPIEVINYPISFDKFYPADPEKTIPFRLVFAGTVCEKKGIRQLIAALPIVAEKFPKIHLEVYGRDWLFPDGRSYIGFLKESISEEILNRVQFHGAVSHDSLPGFYEQAEICIFPSHMETQGLVAPEAMAMEKPVIFSELGPGKETIDHGVNGWLCNPHSPESIAAVIIEALNAKDRFNEIGKSARKKALEKFDPDRMTAKNLEFYQKILNS</sequence>
<dbReference type="Pfam" id="PF00534">
    <property type="entry name" value="Glycos_transf_1"/>
    <property type="match status" value="1"/>
</dbReference>
<gene>
    <name evidence="3" type="ORF">D0X99_19390</name>
</gene>
<dbReference type="OrthoDB" id="502646at2"/>
<dbReference type="CDD" id="cd03801">
    <property type="entry name" value="GT4_PimA-like"/>
    <property type="match status" value="1"/>
</dbReference>
<name>A0A418PLR2_9BACT</name>
<feature type="domain" description="Glycosyl transferase family 1" evidence="1">
    <location>
        <begin position="193"/>
        <end position="354"/>
    </location>
</feature>
<accession>A0A418PLR2</accession>
<evidence type="ECO:0000259" key="1">
    <source>
        <dbReference type="Pfam" id="PF00534"/>
    </source>
</evidence>
<dbReference type="Pfam" id="PF13439">
    <property type="entry name" value="Glyco_transf_4"/>
    <property type="match status" value="1"/>
</dbReference>
<dbReference type="RefSeq" id="WP_119479532.1">
    <property type="nucleotide sequence ID" value="NZ_QXML01000015.1"/>
</dbReference>
<dbReference type="Gene3D" id="3.40.50.2000">
    <property type="entry name" value="Glycogen Phosphorylase B"/>
    <property type="match status" value="2"/>
</dbReference>
<dbReference type="PANTHER" id="PTHR12526:SF638">
    <property type="entry name" value="SPORE COAT PROTEIN SA"/>
    <property type="match status" value="1"/>
</dbReference>
<dbReference type="InterPro" id="IPR028098">
    <property type="entry name" value="Glyco_trans_4-like_N"/>
</dbReference>
<feature type="domain" description="Glycosyltransferase subfamily 4-like N-terminal" evidence="2">
    <location>
        <begin position="18"/>
        <end position="178"/>
    </location>
</feature>
<dbReference type="GO" id="GO:0016757">
    <property type="term" value="F:glycosyltransferase activity"/>
    <property type="evidence" value="ECO:0007669"/>
    <property type="project" value="InterPro"/>
</dbReference>
<keyword evidence="3" id="KW-0808">Transferase</keyword>